<dbReference type="InterPro" id="IPR036291">
    <property type="entry name" value="NAD(P)-bd_dom_sf"/>
</dbReference>
<dbReference type="PANTHER" id="PTHR44196:SF1">
    <property type="entry name" value="DEHYDROGENASE_REDUCTASE SDR FAMILY MEMBER 7B"/>
    <property type="match status" value="1"/>
</dbReference>
<dbReference type="AlphaFoldDB" id="L0A6L5"/>
<dbReference type="EMBL" id="CP003382">
    <property type="protein sequence ID" value="AFZ69084.1"/>
    <property type="molecule type" value="Genomic_DNA"/>
</dbReference>
<dbReference type="STRING" id="937777.Deipe_3658"/>
<evidence type="ECO:0000256" key="2">
    <source>
        <dbReference type="ARBA" id="ARBA00023002"/>
    </source>
</evidence>
<dbReference type="SUPFAM" id="SSF51735">
    <property type="entry name" value="NAD(P)-binding Rossmann-fold domains"/>
    <property type="match status" value="1"/>
</dbReference>
<comment type="similarity">
    <text evidence="1">Belongs to the short-chain dehydrogenases/reductases (SDR) family.</text>
</comment>
<protein>
    <submittedName>
        <fullName evidence="4">Short-chain alcohol dehydrogenase</fullName>
    </submittedName>
</protein>
<dbReference type="OrthoDB" id="158573at2"/>
<dbReference type="Gene3D" id="3.40.50.720">
    <property type="entry name" value="NAD(P)-binding Rossmann-like Domain"/>
    <property type="match status" value="1"/>
</dbReference>
<keyword evidence="2" id="KW-0560">Oxidoreductase</keyword>
<sequence>MTEHRKTALITGATGGIGSALAECLASDYHLILAGRDGAKLADLAERFPEARVLALHLDQPASLADAVHGIDRLDALIHNAGVVDLATVEAASLDEWQRTLTINLVAPAELTRLLLPALRAARGHVLFVNSGAGLTANPGWGSYAASKFGLRALADALRGEEAPHGVRVTTVYPGRTATDMQRKVRNQEGGEFVAEAYIRPDSVASTIRAALLLPRDAHLTDLTVRPGS</sequence>
<gene>
    <name evidence="4" type="ordered locus">Deipe_3658</name>
</gene>
<dbReference type="Proteomes" id="UP000010467">
    <property type="component" value="Chromosome"/>
</dbReference>
<dbReference type="RefSeq" id="WP_015237380.1">
    <property type="nucleotide sequence ID" value="NC_019793.1"/>
</dbReference>
<evidence type="ECO:0000313" key="4">
    <source>
        <dbReference type="EMBL" id="AFZ69084.1"/>
    </source>
</evidence>
<dbReference type="SMART" id="SM00822">
    <property type="entry name" value="PKS_KR"/>
    <property type="match status" value="1"/>
</dbReference>
<evidence type="ECO:0000259" key="3">
    <source>
        <dbReference type="SMART" id="SM00822"/>
    </source>
</evidence>
<evidence type="ECO:0000313" key="5">
    <source>
        <dbReference type="Proteomes" id="UP000010467"/>
    </source>
</evidence>
<dbReference type="PATRIC" id="fig|937777.3.peg.3669"/>
<reference evidence="5" key="1">
    <citation type="submission" date="2012-03" db="EMBL/GenBank/DDBJ databases">
        <title>Complete sequence of chromosome of Deinococcus peraridilitoris DSM 19664.</title>
        <authorList>
            <person name="Lucas S."/>
            <person name="Copeland A."/>
            <person name="Lapidus A."/>
            <person name="Glavina del Rio T."/>
            <person name="Dalin E."/>
            <person name="Tice H."/>
            <person name="Bruce D."/>
            <person name="Goodwin L."/>
            <person name="Pitluck S."/>
            <person name="Peters L."/>
            <person name="Mikhailova N."/>
            <person name="Lu M."/>
            <person name="Kyrpides N."/>
            <person name="Mavromatis K."/>
            <person name="Ivanova N."/>
            <person name="Brettin T."/>
            <person name="Detter J.C."/>
            <person name="Han C."/>
            <person name="Larimer F."/>
            <person name="Land M."/>
            <person name="Hauser L."/>
            <person name="Markowitz V."/>
            <person name="Cheng J.-F."/>
            <person name="Hugenholtz P."/>
            <person name="Woyke T."/>
            <person name="Wu D."/>
            <person name="Pukall R."/>
            <person name="Steenblock K."/>
            <person name="Brambilla E."/>
            <person name="Klenk H.-P."/>
            <person name="Eisen J.A."/>
        </authorList>
    </citation>
    <scope>NUCLEOTIDE SEQUENCE [LARGE SCALE GENOMIC DNA]</scope>
    <source>
        <strain evidence="5">DSM 19664 / LMG 22246 / CIP 109416 / KR-200</strain>
    </source>
</reference>
<organism evidence="4 5">
    <name type="scientific">Deinococcus peraridilitoris (strain DSM 19664 / LMG 22246 / CIP 109416 / KR-200)</name>
    <dbReference type="NCBI Taxonomy" id="937777"/>
    <lineage>
        <taxon>Bacteria</taxon>
        <taxon>Thermotogati</taxon>
        <taxon>Deinococcota</taxon>
        <taxon>Deinococci</taxon>
        <taxon>Deinococcales</taxon>
        <taxon>Deinococcaceae</taxon>
        <taxon>Deinococcus</taxon>
    </lineage>
</organism>
<dbReference type="GO" id="GO:0016020">
    <property type="term" value="C:membrane"/>
    <property type="evidence" value="ECO:0007669"/>
    <property type="project" value="TreeGrafter"/>
</dbReference>
<dbReference type="HOGENOM" id="CLU_010194_2_10_0"/>
<name>L0A6L5_DEIPD</name>
<evidence type="ECO:0000256" key="1">
    <source>
        <dbReference type="ARBA" id="ARBA00006484"/>
    </source>
</evidence>
<dbReference type="KEGG" id="dpd:Deipe_3658"/>
<accession>L0A6L5</accession>
<dbReference type="NCBIfam" id="NF006073">
    <property type="entry name" value="PRK08219.1"/>
    <property type="match status" value="1"/>
</dbReference>
<dbReference type="PROSITE" id="PS00061">
    <property type="entry name" value="ADH_SHORT"/>
    <property type="match status" value="1"/>
</dbReference>
<keyword evidence="5" id="KW-1185">Reference proteome</keyword>
<proteinExistence type="inferred from homology"/>
<feature type="domain" description="Ketoreductase" evidence="3">
    <location>
        <begin position="6"/>
        <end position="177"/>
    </location>
</feature>
<dbReference type="PANTHER" id="PTHR44196">
    <property type="entry name" value="DEHYDROGENASE/REDUCTASE SDR FAMILY MEMBER 7B"/>
    <property type="match status" value="1"/>
</dbReference>
<dbReference type="Pfam" id="PF00106">
    <property type="entry name" value="adh_short"/>
    <property type="match status" value="1"/>
</dbReference>
<dbReference type="InterPro" id="IPR057326">
    <property type="entry name" value="KR_dom"/>
</dbReference>
<dbReference type="GO" id="GO:0016491">
    <property type="term" value="F:oxidoreductase activity"/>
    <property type="evidence" value="ECO:0007669"/>
    <property type="project" value="UniProtKB-KW"/>
</dbReference>
<dbReference type="eggNOG" id="COG4221">
    <property type="taxonomic scope" value="Bacteria"/>
</dbReference>
<dbReference type="InterPro" id="IPR002347">
    <property type="entry name" value="SDR_fam"/>
</dbReference>
<dbReference type="InterPro" id="IPR020904">
    <property type="entry name" value="Sc_DH/Rdtase_CS"/>
</dbReference>
<dbReference type="PRINTS" id="PR00081">
    <property type="entry name" value="GDHRDH"/>
</dbReference>